<feature type="domain" description="Reverse transcriptase zinc-binding" evidence="3">
    <location>
        <begin position="761"/>
        <end position="851"/>
    </location>
</feature>
<evidence type="ECO:0000313" key="5">
    <source>
        <dbReference type="Proteomes" id="UP000694240"/>
    </source>
</evidence>
<protein>
    <submittedName>
        <fullName evidence="4">Ribonuclease H domain</fullName>
    </submittedName>
</protein>
<feature type="domain" description="Reverse transcriptase" evidence="1">
    <location>
        <begin position="265"/>
        <end position="476"/>
    </location>
</feature>
<dbReference type="PANTHER" id="PTHR33116:SF86">
    <property type="entry name" value="REVERSE TRANSCRIPTASE DOMAIN-CONTAINING PROTEIN"/>
    <property type="match status" value="1"/>
</dbReference>
<evidence type="ECO:0000313" key="4">
    <source>
        <dbReference type="EMBL" id="KAG7584818.1"/>
    </source>
</evidence>
<gene>
    <name evidence="4" type="ORF">ISN45_Aa02g002080</name>
</gene>
<dbReference type="AlphaFoldDB" id="A0A8T2BC81"/>
<dbReference type="Proteomes" id="UP000694240">
    <property type="component" value="Chromosome 7"/>
</dbReference>
<dbReference type="EMBL" id="JAEFBK010000007">
    <property type="protein sequence ID" value="KAG7584818.1"/>
    <property type="molecule type" value="Genomic_DNA"/>
</dbReference>
<dbReference type="Pfam" id="PF13456">
    <property type="entry name" value="RVT_3"/>
    <property type="match status" value="1"/>
</dbReference>
<proteinExistence type="predicted"/>
<dbReference type="InterPro" id="IPR000477">
    <property type="entry name" value="RT_dom"/>
</dbReference>
<dbReference type="Pfam" id="PF00078">
    <property type="entry name" value="RVT_1"/>
    <property type="match status" value="1"/>
</dbReference>
<dbReference type="PANTHER" id="PTHR33116">
    <property type="entry name" value="REVERSE TRANSCRIPTASE ZINC-BINDING DOMAIN-CONTAINING PROTEIN-RELATED-RELATED"/>
    <property type="match status" value="1"/>
</dbReference>
<dbReference type="InterPro" id="IPR026960">
    <property type="entry name" value="RVT-Znf"/>
</dbReference>
<dbReference type="Pfam" id="PF13966">
    <property type="entry name" value="zf-RVT"/>
    <property type="match status" value="1"/>
</dbReference>
<accession>A0A8T2BC81</accession>
<name>A0A8T2BC81_9BRAS</name>
<dbReference type="CDD" id="cd06222">
    <property type="entry name" value="RNase_H_like"/>
    <property type="match status" value="1"/>
</dbReference>
<dbReference type="CDD" id="cd01650">
    <property type="entry name" value="RT_nLTR_like"/>
    <property type="match status" value="1"/>
</dbReference>
<organism evidence="4 5">
    <name type="scientific">Arabidopsis thaliana x Arabidopsis arenosa</name>
    <dbReference type="NCBI Taxonomy" id="1240361"/>
    <lineage>
        <taxon>Eukaryota</taxon>
        <taxon>Viridiplantae</taxon>
        <taxon>Streptophyta</taxon>
        <taxon>Embryophyta</taxon>
        <taxon>Tracheophyta</taxon>
        <taxon>Spermatophyta</taxon>
        <taxon>Magnoliopsida</taxon>
        <taxon>eudicotyledons</taxon>
        <taxon>Gunneridae</taxon>
        <taxon>Pentapetalae</taxon>
        <taxon>rosids</taxon>
        <taxon>malvids</taxon>
        <taxon>Brassicales</taxon>
        <taxon>Brassicaceae</taxon>
        <taxon>Camelineae</taxon>
        <taxon>Arabidopsis</taxon>
    </lineage>
</organism>
<sequence>MNAGVDFNDSNRKRAGIFRFDRKLTEKPEITELVKDAWSLTGHNQSTIPQLDLCRSKIIEWLKVNHANSQLQIKQNQQELETALSSQFPDQVLITSLSKKLEAAYKEEESYWKQRSRVHWLQEGDRNTAFFHAVTRGRRTLNAFSVIEDDQGTEFFDEDQIADVISQVFKGTFSTNGNSDFHLVEEVIHQKVDTTMNDSLIGHPSAQEIKEAVFSINASKAPGPDGFSSKFYQAYWHIIGEDVSREIQAFFESSELNTKHNETHIIAKILTKRIQPILPSLISPHQSAFVPNRAISDNVLITHEVLHYLRTSEAKKFCSMAVKTDMSKAYDRIEWGFLQAVLLKLGLHEKWVAWVMACVTSVSYKFLINGAPKGHVIPTRGLRQGDPLSPYLFILCTEVLSGLCSKAQSNGTLPGIKVARASPPINHLLFADDTMFFCKSSPVCCSTLTRILEQYEKVSGQCINLTKSAITFSSKTSSDTKAKVKDALKINQEGGIGKYLGLPEHFGRKKRDIFSSIVDKIRQRAHSWSSRFLSGAGKQVLLKAVLQSMPSYAMSCFKLPSSLCKQIHSVLTRFWWDDKPGKKKMCWVAWDKLTKPKFDGGLGFKDVEAFNDAFLAKIGWRILHNPSSLLAKILLGKYCHSSSFLDCKSPSSASHGWRGILIGRDLLKEGLGWSIGNGNKVRIWQDPWLSLHQPQVPIGPPTFNTYSMLVKDLLCPLTQTWNPAAIRDLLPQYEDTIRALNTSFLGLQDTLVWFPEKSGQYSTKSGYIIAKKSSQLNSAPSPSFNWNKVIWQIKAGPKIKSFLWKTASGALSLGSNLEKRGLSCAKNCCRCGEREDELHLLWNCPFAQRVWQLAPLHLQISSASLVDLLSLLRTASSTSALPPTGLSLTPLAPWILWNLWKARNYLIFEDRTFSEQDIVLKAIKEAKDWQAAQSCLPNQALKRKQCSPPPVNSEAVKCFVDAAWCGSTKLCGQGWIVYDPSGNAPIRYSVSQSFVSSALSAEALALRSALFSLCQNLACSHDTALEVYSDCQVLTSTLNSKACSKELNAILLDITSLSESFMSISFNFVPRLDNVVADSLAKSTLVAAKTSSVSRV</sequence>
<dbReference type="GO" id="GO:0004523">
    <property type="term" value="F:RNA-DNA hybrid ribonuclease activity"/>
    <property type="evidence" value="ECO:0007669"/>
    <property type="project" value="InterPro"/>
</dbReference>
<feature type="domain" description="RNase H type-1" evidence="2">
    <location>
        <begin position="960"/>
        <end position="1083"/>
    </location>
</feature>
<dbReference type="InterPro" id="IPR044730">
    <property type="entry name" value="RNase_H-like_dom_plant"/>
</dbReference>
<dbReference type="GO" id="GO:0003676">
    <property type="term" value="F:nucleic acid binding"/>
    <property type="evidence" value="ECO:0007669"/>
    <property type="project" value="InterPro"/>
</dbReference>
<evidence type="ECO:0000259" key="3">
    <source>
        <dbReference type="Pfam" id="PF13966"/>
    </source>
</evidence>
<evidence type="ECO:0000259" key="1">
    <source>
        <dbReference type="Pfam" id="PF00078"/>
    </source>
</evidence>
<reference evidence="4 5" key="1">
    <citation type="submission" date="2020-12" db="EMBL/GenBank/DDBJ databases">
        <title>Concerted genomic and epigenomic changes stabilize Arabidopsis allopolyploids.</title>
        <authorList>
            <person name="Chen Z."/>
        </authorList>
    </citation>
    <scope>NUCLEOTIDE SEQUENCE [LARGE SCALE GENOMIC DNA]</scope>
    <source>
        <strain evidence="4">Allo738</strain>
        <tissue evidence="4">Leaf</tissue>
    </source>
</reference>
<keyword evidence="5" id="KW-1185">Reference proteome</keyword>
<evidence type="ECO:0000259" key="2">
    <source>
        <dbReference type="Pfam" id="PF13456"/>
    </source>
</evidence>
<comment type="caution">
    <text evidence="4">The sequence shown here is derived from an EMBL/GenBank/DDBJ whole genome shotgun (WGS) entry which is preliminary data.</text>
</comment>
<dbReference type="InterPro" id="IPR002156">
    <property type="entry name" value="RNaseH_domain"/>
</dbReference>